<dbReference type="InterPro" id="IPR036249">
    <property type="entry name" value="Thioredoxin-like_sf"/>
</dbReference>
<comment type="subcellular location">
    <subcellularLocation>
        <location evidence="1">Cell envelope</location>
    </subcellularLocation>
</comment>
<protein>
    <submittedName>
        <fullName evidence="5">TlpA family protein disulfide reductase</fullName>
    </submittedName>
</protein>
<keyword evidence="3" id="KW-0676">Redox-active center</keyword>
<evidence type="ECO:0000313" key="6">
    <source>
        <dbReference type="Proteomes" id="UP000676246"/>
    </source>
</evidence>
<evidence type="ECO:0000256" key="2">
    <source>
        <dbReference type="ARBA" id="ARBA00022748"/>
    </source>
</evidence>
<proteinExistence type="predicted"/>
<dbReference type="Proteomes" id="UP000676246">
    <property type="component" value="Unassembled WGS sequence"/>
</dbReference>
<reference evidence="5 6" key="1">
    <citation type="submission" date="2021-04" db="EMBL/GenBank/DDBJ databases">
        <title>The genome sequence of Ideonella sp. 3Y2.</title>
        <authorList>
            <person name="Liu Y."/>
        </authorList>
    </citation>
    <scope>NUCLEOTIDE SEQUENCE [LARGE SCALE GENOMIC DNA]</scope>
    <source>
        <strain evidence="5 6">3Y2</strain>
    </source>
</reference>
<feature type="domain" description="Thioredoxin" evidence="4">
    <location>
        <begin position="34"/>
        <end position="188"/>
    </location>
</feature>
<evidence type="ECO:0000259" key="4">
    <source>
        <dbReference type="PROSITE" id="PS51352"/>
    </source>
</evidence>
<dbReference type="InterPro" id="IPR050553">
    <property type="entry name" value="Thioredoxin_ResA/DsbE_sf"/>
</dbReference>
<dbReference type="AlphaFoldDB" id="A0A940YD45"/>
<dbReference type="RefSeq" id="WP_210853201.1">
    <property type="nucleotide sequence ID" value="NZ_JAGQDD010000004.1"/>
</dbReference>
<dbReference type="Pfam" id="PF08534">
    <property type="entry name" value="Redoxin"/>
    <property type="match status" value="1"/>
</dbReference>
<dbReference type="GO" id="GO:0017004">
    <property type="term" value="P:cytochrome complex assembly"/>
    <property type="evidence" value="ECO:0007669"/>
    <property type="project" value="UniProtKB-KW"/>
</dbReference>
<dbReference type="InterPro" id="IPR013766">
    <property type="entry name" value="Thioredoxin_domain"/>
</dbReference>
<dbReference type="PANTHER" id="PTHR42852">
    <property type="entry name" value="THIOL:DISULFIDE INTERCHANGE PROTEIN DSBE"/>
    <property type="match status" value="1"/>
</dbReference>
<evidence type="ECO:0000256" key="3">
    <source>
        <dbReference type="ARBA" id="ARBA00023284"/>
    </source>
</evidence>
<dbReference type="GO" id="GO:0015036">
    <property type="term" value="F:disulfide oxidoreductase activity"/>
    <property type="evidence" value="ECO:0007669"/>
    <property type="project" value="UniProtKB-ARBA"/>
</dbReference>
<dbReference type="EMBL" id="JAGQDD010000004">
    <property type="protein sequence ID" value="MBQ0930447.1"/>
    <property type="molecule type" value="Genomic_DNA"/>
</dbReference>
<sequence length="191" mass="20512">MSRNKAIAPLLLVAVVVALLAAMAGASLWATRPSARQQPASAPPMATTQPGAVWSLTLPDARGRQQALRAWRGKVLVLNFWATWCPPCREEMPVFSRAQTTFGSQGVQMVGLSIDTPDNVARFEAEHPLSYPLLMGGVDLLELSVAWGNSAQAMPFTAFFGRDGRLAAVHLGPLSEPALEQQLRTLLAAQP</sequence>
<keyword evidence="6" id="KW-1185">Reference proteome</keyword>
<gene>
    <name evidence="5" type="ORF">KAK03_08090</name>
</gene>
<comment type="caution">
    <text evidence="5">The sequence shown here is derived from an EMBL/GenBank/DDBJ whole genome shotgun (WGS) entry which is preliminary data.</text>
</comment>
<dbReference type="GO" id="GO:0030313">
    <property type="term" value="C:cell envelope"/>
    <property type="evidence" value="ECO:0007669"/>
    <property type="project" value="UniProtKB-SubCell"/>
</dbReference>
<organism evidence="5 6">
    <name type="scientific">Ideonella alba</name>
    <dbReference type="NCBI Taxonomy" id="2824118"/>
    <lineage>
        <taxon>Bacteria</taxon>
        <taxon>Pseudomonadati</taxon>
        <taxon>Pseudomonadota</taxon>
        <taxon>Betaproteobacteria</taxon>
        <taxon>Burkholderiales</taxon>
        <taxon>Sphaerotilaceae</taxon>
        <taxon>Ideonella</taxon>
    </lineage>
</organism>
<dbReference type="PROSITE" id="PS51352">
    <property type="entry name" value="THIOREDOXIN_2"/>
    <property type="match status" value="1"/>
</dbReference>
<evidence type="ECO:0000256" key="1">
    <source>
        <dbReference type="ARBA" id="ARBA00004196"/>
    </source>
</evidence>
<name>A0A940YD45_9BURK</name>
<dbReference type="PROSITE" id="PS00194">
    <property type="entry name" value="THIOREDOXIN_1"/>
    <property type="match status" value="1"/>
</dbReference>
<accession>A0A940YD45</accession>
<dbReference type="SUPFAM" id="SSF52833">
    <property type="entry name" value="Thioredoxin-like"/>
    <property type="match status" value="1"/>
</dbReference>
<dbReference type="InterPro" id="IPR017937">
    <property type="entry name" value="Thioredoxin_CS"/>
</dbReference>
<evidence type="ECO:0000313" key="5">
    <source>
        <dbReference type="EMBL" id="MBQ0930447.1"/>
    </source>
</evidence>
<dbReference type="Gene3D" id="3.40.30.10">
    <property type="entry name" value="Glutaredoxin"/>
    <property type="match status" value="1"/>
</dbReference>
<keyword evidence="2" id="KW-0201">Cytochrome c-type biogenesis</keyword>
<dbReference type="PANTHER" id="PTHR42852:SF13">
    <property type="entry name" value="PROTEIN DIPZ"/>
    <property type="match status" value="1"/>
</dbReference>
<dbReference type="CDD" id="cd02966">
    <property type="entry name" value="TlpA_like_family"/>
    <property type="match status" value="1"/>
</dbReference>
<dbReference type="InterPro" id="IPR013740">
    <property type="entry name" value="Redoxin"/>
</dbReference>